<name>A0ABX4N1U3_9MICC</name>
<evidence type="ECO:0000259" key="1">
    <source>
        <dbReference type="Pfam" id="PF18899"/>
    </source>
</evidence>
<dbReference type="InterPro" id="IPR043714">
    <property type="entry name" value="DUF5655"/>
</dbReference>
<comment type="caution">
    <text evidence="2">The sequence shown here is derived from an EMBL/GenBank/DDBJ whole genome shotgun (WGS) entry which is preliminary data.</text>
</comment>
<proteinExistence type="predicted"/>
<dbReference type="EMBL" id="PGEY01000001">
    <property type="protein sequence ID" value="PJJ44389.1"/>
    <property type="molecule type" value="Genomic_DNA"/>
</dbReference>
<dbReference type="RefSeq" id="WP_052253659.1">
    <property type="nucleotide sequence ID" value="NZ_PGEY01000001.1"/>
</dbReference>
<gene>
    <name evidence="2" type="ORF">ATK23_1622</name>
</gene>
<dbReference type="Pfam" id="PF18899">
    <property type="entry name" value="DUF5655"/>
    <property type="match status" value="1"/>
</dbReference>
<dbReference type="Proteomes" id="UP000229263">
    <property type="component" value="Unassembled WGS sequence"/>
</dbReference>
<evidence type="ECO:0000313" key="3">
    <source>
        <dbReference type="Proteomes" id="UP000229263"/>
    </source>
</evidence>
<feature type="domain" description="DUF5655" evidence="1">
    <location>
        <begin position="86"/>
        <end position="192"/>
    </location>
</feature>
<protein>
    <recommendedName>
        <fullName evidence="1">DUF5655 domain-containing protein</fullName>
    </recommendedName>
</protein>
<reference evidence="2 3" key="1">
    <citation type="submission" date="2017-11" db="EMBL/GenBank/DDBJ databases">
        <title>Sequencing the genomes of 1000 actinobacteria strains.</title>
        <authorList>
            <person name="Klenk H.-P."/>
        </authorList>
    </citation>
    <scope>NUCLEOTIDE SEQUENCE [LARGE SCALE GENOMIC DNA]</scope>
    <source>
        <strain evidence="2 3">DSM 12798</strain>
    </source>
</reference>
<sequence>MEASQQNPRSWQEMRQWQVELLERTTGQSLEAWNELVRREGPAAEKELRAWLAEHSVTGYSQMLLVFERFGYPDFFTRSADELVQGQYADRPQLREIYDAVLALLPQLGEVAIQTRKTYVALLTARRTFAVIAPVTRTRVDLGLRWEAAPDSPRLSAPGSRLGSAVTVKAGLRSAGDVDDELIGWLQQVYDANL</sequence>
<organism evidence="2 3">
    <name type="scientific">Glutamicibacter mysorens</name>
    <dbReference type="NCBI Taxonomy" id="257984"/>
    <lineage>
        <taxon>Bacteria</taxon>
        <taxon>Bacillati</taxon>
        <taxon>Actinomycetota</taxon>
        <taxon>Actinomycetes</taxon>
        <taxon>Micrococcales</taxon>
        <taxon>Micrococcaceae</taxon>
        <taxon>Glutamicibacter</taxon>
    </lineage>
</organism>
<accession>A0ABX4N1U3</accession>
<evidence type="ECO:0000313" key="2">
    <source>
        <dbReference type="EMBL" id="PJJ44389.1"/>
    </source>
</evidence>
<keyword evidence="3" id="KW-1185">Reference proteome</keyword>